<dbReference type="AlphaFoldDB" id="A0A7W7LPF4"/>
<keyword evidence="3" id="KW-1185">Reference proteome</keyword>
<name>A0A7W7LPF4_9ACTN</name>
<reference evidence="2 3" key="1">
    <citation type="submission" date="2020-08" db="EMBL/GenBank/DDBJ databases">
        <title>Genomic Encyclopedia of Type Strains, Phase III (KMG-III): the genomes of soil and plant-associated and newly described type strains.</title>
        <authorList>
            <person name="Whitman W."/>
        </authorList>
    </citation>
    <scope>NUCLEOTIDE SEQUENCE [LARGE SCALE GENOMIC DNA]</scope>
    <source>
        <strain evidence="2 3">CECT 3266</strain>
    </source>
</reference>
<keyword evidence="1" id="KW-0472">Membrane</keyword>
<dbReference type="EMBL" id="JACHJH010000003">
    <property type="protein sequence ID" value="MBB4893572.1"/>
    <property type="molecule type" value="Genomic_DNA"/>
</dbReference>
<feature type="transmembrane region" description="Helical" evidence="1">
    <location>
        <begin position="34"/>
        <end position="58"/>
    </location>
</feature>
<feature type="transmembrane region" description="Helical" evidence="1">
    <location>
        <begin position="64"/>
        <end position="86"/>
    </location>
</feature>
<evidence type="ECO:0000313" key="3">
    <source>
        <dbReference type="Proteomes" id="UP000556084"/>
    </source>
</evidence>
<proteinExistence type="predicted"/>
<keyword evidence="1" id="KW-1133">Transmembrane helix</keyword>
<sequence length="127" mass="14021">MTAPVPVHPLVRHPHESLNNQLGDRISAVFGGMATFWVLVGWQLGWMLLAGAGVWWFGSDKYPYPFLLFLSNLIQLWALPVLGNTANRADKKHRAKADADHEALTHIALQVDAIAAQIGMTTGRKEP</sequence>
<evidence type="ECO:0000256" key="1">
    <source>
        <dbReference type="SAM" id="Phobius"/>
    </source>
</evidence>
<gene>
    <name evidence="2" type="ORF">FHS39_002603</name>
</gene>
<protein>
    <submittedName>
        <fullName evidence="2">Putative membrane protein</fullName>
    </submittedName>
</protein>
<accession>A0A7W7LPF4</accession>
<evidence type="ECO:0000313" key="2">
    <source>
        <dbReference type="EMBL" id="MBB4893572.1"/>
    </source>
</evidence>
<dbReference type="Proteomes" id="UP000556084">
    <property type="component" value="Unassembled WGS sequence"/>
</dbReference>
<keyword evidence="1" id="KW-0812">Transmembrane</keyword>
<comment type="caution">
    <text evidence="2">The sequence shown here is derived from an EMBL/GenBank/DDBJ whole genome shotgun (WGS) entry which is preliminary data.</text>
</comment>
<organism evidence="2 3">
    <name type="scientific">Streptomyces olivoverticillatus</name>
    <dbReference type="NCBI Taxonomy" id="66427"/>
    <lineage>
        <taxon>Bacteria</taxon>
        <taxon>Bacillati</taxon>
        <taxon>Actinomycetota</taxon>
        <taxon>Actinomycetes</taxon>
        <taxon>Kitasatosporales</taxon>
        <taxon>Streptomycetaceae</taxon>
        <taxon>Streptomyces</taxon>
    </lineage>
</organism>
<dbReference type="RefSeq" id="WP_184349447.1">
    <property type="nucleotide sequence ID" value="NZ_JACHJH010000003.1"/>
</dbReference>